<dbReference type="GO" id="GO:0005524">
    <property type="term" value="F:ATP binding"/>
    <property type="evidence" value="ECO:0007669"/>
    <property type="project" value="UniProtKB-KW"/>
</dbReference>
<dbReference type="EMBL" id="OUUY01000128">
    <property type="protein sequence ID" value="SPQ01887.1"/>
    <property type="molecule type" value="Genomic_DNA"/>
</dbReference>
<dbReference type="EC" id="2.7.13.3" evidence="3"/>
<dbReference type="Gene3D" id="6.10.340.10">
    <property type="match status" value="1"/>
</dbReference>
<evidence type="ECO:0000256" key="4">
    <source>
        <dbReference type="ARBA" id="ARBA00022553"/>
    </source>
</evidence>
<evidence type="ECO:0000259" key="11">
    <source>
        <dbReference type="PROSITE" id="PS50109"/>
    </source>
</evidence>
<keyword evidence="10" id="KW-0472">Membrane</keyword>
<evidence type="ECO:0000259" key="12">
    <source>
        <dbReference type="PROSITE" id="PS50885"/>
    </source>
</evidence>
<keyword evidence="10" id="KW-1133">Transmembrane helix</keyword>
<comment type="catalytic activity">
    <reaction evidence="1">
        <text>ATP + protein L-histidine = ADP + protein N-phospho-L-histidine.</text>
        <dbReference type="EC" id="2.7.13.3"/>
    </reaction>
</comment>
<dbReference type="CDD" id="cd00082">
    <property type="entry name" value="HisKA"/>
    <property type="match status" value="1"/>
</dbReference>
<feature type="domain" description="HAMP" evidence="12">
    <location>
        <begin position="192"/>
        <end position="244"/>
    </location>
</feature>
<dbReference type="GO" id="GO:0016020">
    <property type="term" value="C:membrane"/>
    <property type="evidence" value="ECO:0007669"/>
    <property type="project" value="UniProtKB-SubCell"/>
</dbReference>
<keyword evidence="10" id="KW-0812">Transmembrane</keyword>
<dbReference type="InterPro" id="IPR003594">
    <property type="entry name" value="HATPase_dom"/>
</dbReference>
<dbReference type="InterPro" id="IPR003660">
    <property type="entry name" value="HAMP_dom"/>
</dbReference>
<dbReference type="PROSITE" id="PS50885">
    <property type="entry name" value="HAMP"/>
    <property type="match status" value="1"/>
</dbReference>
<dbReference type="SUPFAM" id="SSF55874">
    <property type="entry name" value="ATPase domain of HSP90 chaperone/DNA topoisomerase II/histidine kinase"/>
    <property type="match status" value="1"/>
</dbReference>
<feature type="domain" description="Histidine kinase" evidence="11">
    <location>
        <begin position="262"/>
        <end position="473"/>
    </location>
</feature>
<feature type="transmembrane region" description="Helical" evidence="10">
    <location>
        <begin position="171"/>
        <end position="190"/>
    </location>
</feature>
<dbReference type="InterPro" id="IPR036890">
    <property type="entry name" value="HATPase_C_sf"/>
</dbReference>
<dbReference type="AlphaFoldDB" id="A0A2U3QKG2"/>
<dbReference type="Gene3D" id="1.10.287.130">
    <property type="match status" value="1"/>
</dbReference>
<dbReference type="SMART" id="SM00387">
    <property type="entry name" value="HATPase_c"/>
    <property type="match status" value="1"/>
</dbReference>
<evidence type="ECO:0000256" key="3">
    <source>
        <dbReference type="ARBA" id="ARBA00012438"/>
    </source>
</evidence>
<dbReference type="Gene3D" id="3.30.565.10">
    <property type="entry name" value="Histidine kinase-like ATPase, C-terminal domain"/>
    <property type="match status" value="1"/>
</dbReference>
<evidence type="ECO:0000313" key="14">
    <source>
        <dbReference type="Proteomes" id="UP000245125"/>
    </source>
</evidence>
<evidence type="ECO:0000256" key="8">
    <source>
        <dbReference type="ARBA" id="ARBA00022840"/>
    </source>
</evidence>
<protein>
    <recommendedName>
        <fullName evidence="3">histidine kinase</fullName>
        <ecNumber evidence="3">2.7.13.3</ecNumber>
    </recommendedName>
</protein>
<dbReference type="GO" id="GO:0000155">
    <property type="term" value="F:phosphorelay sensor kinase activity"/>
    <property type="evidence" value="ECO:0007669"/>
    <property type="project" value="InterPro"/>
</dbReference>
<dbReference type="InterPro" id="IPR005467">
    <property type="entry name" value="His_kinase_dom"/>
</dbReference>
<evidence type="ECO:0000256" key="9">
    <source>
        <dbReference type="ARBA" id="ARBA00023012"/>
    </source>
</evidence>
<dbReference type="OrthoDB" id="224978at2"/>
<dbReference type="InterPro" id="IPR036097">
    <property type="entry name" value="HisK_dim/P_sf"/>
</dbReference>
<keyword evidence="5" id="KW-0808">Transferase</keyword>
<proteinExistence type="predicted"/>
<reference evidence="14" key="1">
    <citation type="submission" date="2018-03" db="EMBL/GenBank/DDBJ databases">
        <authorList>
            <person name="Zecchin S."/>
        </authorList>
    </citation>
    <scope>NUCLEOTIDE SEQUENCE [LARGE SCALE GENOMIC DNA]</scope>
</reference>
<organism evidence="13 14">
    <name type="scientific">Candidatus Sulfobium mesophilum</name>
    <dbReference type="NCBI Taxonomy" id="2016548"/>
    <lineage>
        <taxon>Bacteria</taxon>
        <taxon>Pseudomonadati</taxon>
        <taxon>Nitrospirota</taxon>
        <taxon>Nitrospiria</taxon>
        <taxon>Nitrospirales</taxon>
        <taxon>Nitrospiraceae</taxon>
        <taxon>Candidatus Sulfobium</taxon>
    </lineage>
</organism>
<name>A0A2U3QKG2_9BACT</name>
<evidence type="ECO:0000256" key="1">
    <source>
        <dbReference type="ARBA" id="ARBA00000085"/>
    </source>
</evidence>
<evidence type="ECO:0000256" key="5">
    <source>
        <dbReference type="ARBA" id="ARBA00022679"/>
    </source>
</evidence>
<feature type="transmembrane region" description="Helical" evidence="10">
    <location>
        <begin position="14"/>
        <end position="32"/>
    </location>
</feature>
<dbReference type="SMART" id="SM00388">
    <property type="entry name" value="HisKA"/>
    <property type="match status" value="1"/>
</dbReference>
<evidence type="ECO:0000256" key="10">
    <source>
        <dbReference type="SAM" id="Phobius"/>
    </source>
</evidence>
<dbReference type="PANTHER" id="PTHR43065">
    <property type="entry name" value="SENSOR HISTIDINE KINASE"/>
    <property type="match status" value="1"/>
</dbReference>
<keyword evidence="14" id="KW-1185">Reference proteome</keyword>
<dbReference type="Pfam" id="PF02518">
    <property type="entry name" value="HATPase_c"/>
    <property type="match status" value="1"/>
</dbReference>
<evidence type="ECO:0000256" key="6">
    <source>
        <dbReference type="ARBA" id="ARBA00022741"/>
    </source>
</evidence>
<dbReference type="InterPro" id="IPR004358">
    <property type="entry name" value="Sig_transdc_His_kin-like_C"/>
</dbReference>
<accession>A0A2U3QKG2</accession>
<dbReference type="CDD" id="cd06225">
    <property type="entry name" value="HAMP"/>
    <property type="match status" value="1"/>
</dbReference>
<keyword evidence="4" id="KW-0597">Phosphoprotein</keyword>
<dbReference type="PANTHER" id="PTHR43065:SF46">
    <property type="entry name" value="C4-DICARBOXYLATE TRANSPORT SENSOR PROTEIN DCTB"/>
    <property type="match status" value="1"/>
</dbReference>
<comment type="subcellular location">
    <subcellularLocation>
        <location evidence="2">Membrane</location>
    </subcellularLocation>
</comment>
<evidence type="ECO:0000313" key="13">
    <source>
        <dbReference type="EMBL" id="SPQ01887.1"/>
    </source>
</evidence>
<evidence type="ECO:0000256" key="7">
    <source>
        <dbReference type="ARBA" id="ARBA00022777"/>
    </source>
</evidence>
<gene>
    <name evidence="13" type="ORF">NBG4_780006</name>
</gene>
<dbReference type="Proteomes" id="UP000245125">
    <property type="component" value="Unassembled WGS sequence"/>
</dbReference>
<dbReference type="PROSITE" id="PS50109">
    <property type="entry name" value="HIS_KIN"/>
    <property type="match status" value="1"/>
</dbReference>
<keyword evidence="6" id="KW-0547">Nucleotide-binding</keyword>
<dbReference type="PRINTS" id="PR00344">
    <property type="entry name" value="BCTRLSENSOR"/>
</dbReference>
<dbReference type="SUPFAM" id="SSF47384">
    <property type="entry name" value="Homodimeric domain of signal transducing histidine kinase"/>
    <property type="match status" value="1"/>
</dbReference>
<dbReference type="InterPro" id="IPR003661">
    <property type="entry name" value="HisK_dim/P_dom"/>
</dbReference>
<keyword evidence="9" id="KW-0902">Two-component regulatory system</keyword>
<sequence>MFRFATSIQNKVRFGYYFCLVLIIAVSLLNYLNLKRIERKTAFNFIISEFFDATLEMRRFEKNYFLYRGKEDFEENLRFTEKAEEIIRKNLEDIKKLQIKTDVYALQSNIQVYKSLIRKYFEMDRNRSPIEGYELESRIRNTGKKIVDATEAISIAERKYIQSLLTSSMRYLVASIIFLVIVGLVVGQYLSRMVVSPLKQLEEGVQKIIDGKFDSLSIQSSDREIVSLCNAFSRMLKELELRQMRFIMHSEKLACLGTMVSGVAHQLNNPLSNIFSSCQILNEEIEDADIAYKRELMRHIEKEVERAKTMVKSFLEFSRKREFKSKPMPVKGLVEDTIMLVQGDIPANVEVRVDVPDTIWIMADKQRLEQAVLNIIKNAIDAMPEGGMINISSVEDIDNKLVEIRIRDTGMGMDPEVSRKIFDPFFTTKDEGKGSGLGLFVAKEIAEEHEGSISVNSVEGEGTTFIIKLPLKEAICQEE</sequence>
<dbReference type="Pfam" id="PF00512">
    <property type="entry name" value="HisKA"/>
    <property type="match status" value="1"/>
</dbReference>
<keyword evidence="7 13" id="KW-0418">Kinase</keyword>
<evidence type="ECO:0000256" key="2">
    <source>
        <dbReference type="ARBA" id="ARBA00004370"/>
    </source>
</evidence>
<keyword evidence="8" id="KW-0067">ATP-binding</keyword>